<evidence type="ECO:0000313" key="3">
    <source>
        <dbReference type="Proteomes" id="UP001378592"/>
    </source>
</evidence>
<name>A0AAN9VDI5_9ORTH</name>
<accession>A0AAN9VDI5</accession>
<keyword evidence="1" id="KW-0472">Membrane</keyword>
<protein>
    <submittedName>
        <fullName evidence="2">Uncharacterized protein</fullName>
    </submittedName>
</protein>
<dbReference type="Proteomes" id="UP001378592">
    <property type="component" value="Unassembled WGS sequence"/>
</dbReference>
<gene>
    <name evidence="2" type="ORF">R5R35_008003</name>
</gene>
<organism evidence="2 3">
    <name type="scientific">Gryllus longicercus</name>
    <dbReference type="NCBI Taxonomy" id="2509291"/>
    <lineage>
        <taxon>Eukaryota</taxon>
        <taxon>Metazoa</taxon>
        <taxon>Ecdysozoa</taxon>
        <taxon>Arthropoda</taxon>
        <taxon>Hexapoda</taxon>
        <taxon>Insecta</taxon>
        <taxon>Pterygota</taxon>
        <taxon>Neoptera</taxon>
        <taxon>Polyneoptera</taxon>
        <taxon>Orthoptera</taxon>
        <taxon>Ensifera</taxon>
        <taxon>Gryllidea</taxon>
        <taxon>Grylloidea</taxon>
        <taxon>Gryllidae</taxon>
        <taxon>Gryllinae</taxon>
        <taxon>Gryllus</taxon>
    </lineage>
</organism>
<sequence>MNKLQLCLKISFCLLMTSIFLTCSVLLLDISDDLKNQNRDNAIMNITENPDGCKVIIYQVRPLDMCVALGRLNDLPACVRYMNEILKKVLIQSVIKVNQSKVLAM</sequence>
<dbReference type="AlphaFoldDB" id="A0AAN9VDI5"/>
<evidence type="ECO:0000256" key="1">
    <source>
        <dbReference type="SAM" id="Phobius"/>
    </source>
</evidence>
<dbReference type="EMBL" id="JAZDUA010000412">
    <property type="protein sequence ID" value="KAK7792926.1"/>
    <property type="molecule type" value="Genomic_DNA"/>
</dbReference>
<evidence type="ECO:0000313" key="2">
    <source>
        <dbReference type="EMBL" id="KAK7792926.1"/>
    </source>
</evidence>
<keyword evidence="3" id="KW-1185">Reference proteome</keyword>
<reference evidence="2 3" key="1">
    <citation type="submission" date="2024-03" db="EMBL/GenBank/DDBJ databases">
        <title>The genome assembly and annotation of the cricket Gryllus longicercus Weissman &amp; Gray.</title>
        <authorList>
            <person name="Szrajer S."/>
            <person name="Gray D."/>
            <person name="Ylla G."/>
        </authorList>
    </citation>
    <scope>NUCLEOTIDE SEQUENCE [LARGE SCALE GENOMIC DNA]</scope>
    <source>
        <strain evidence="2">DAG 2021-001</strain>
        <tissue evidence="2">Whole body minus gut</tissue>
    </source>
</reference>
<keyword evidence="1" id="KW-0812">Transmembrane</keyword>
<keyword evidence="1" id="KW-1133">Transmembrane helix</keyword>
<feature type="transmembrane region" description="Helical" evidence="1">
    <location>
        <begin position="7"/>
        <end position="28"/>
    </location>
</feature>
<comment type="caution">
    <text evidence="2">The sequence shown here is derived from an EMBL/GenBank/DDBJ whole genome shotgun (WGS) entry which is preliminary data.</text>
</comment>
<proteinExistence type="predicted"/>